<feature type="compositionally biased region" description="Polar residues" evidence="1">
    <location>
        <begin position="21"/>
        <end position="36"/>
    </location>
</feature>
<organism evidence="2">
    <name type="scientific">Lygus hesperus</name>
    <name type="common">Western plant bug</name>
    <dbReference type="NCBI Taxonomy" id="30085"/>
    <lineage>
        <taxon>Eukaryota</taxon>
        <taxon>Metazoa</taxon>
        <taxon>Ecdysozoa</taxon>
        <taxon>Arthropoda</taxon>
        <taxon>Hexapoda</taxon>
        <taxon>Insecta</taxon>
        <taxon>Pterygota</taxon>
        <taxon>Neoptera</taxon>
        <taxon>Paraneoptera</taxon>
        <taxon>Hemiptera</taxon>
        <taxon>Heteroptera</taxon>
        <taxon>Panheteroptera</taxon>
        <taxon>Cimicomorpha</taxon>
        <taxon>Miridae</taxon>
        <taxon>Mirini</taxon>
        <taxon>Lygus</taxon>
    </lineage>
</organism>
<name>A0A0A9YF51_LYGHE</name>
<sequence length="332" mass="36122">KQQQQQQQSTAVVQQMPHHQVSASNTSHVTTPQLQRQPAAPHKPAMQSTHSDHTPLPTNSYNSNTNVNTNNNNVQHVSNNTVPPCNAAGYPDWGQDHWDANSAVSNDMNNQNSNNNSNNNNNNNYNQNNSNHVVNASNSSSMSATGTYDVYGGNNLNTGGYNNNQSVQAPLTSQMRGYNDYNSNNNHISGGGYVPPAGNSANLSAPHHQMQQPGVGPQMRGYNSNNANNNYRGGGYVQGAGGSNMGMPHSQSQPQHPLHMQHHSSMHMQGANYNRPINPHAVRNVMMGQGNMNNNSVGADGMMGAPNYNHRLMQQQQQAYNINAMGNPYKAW</sequence>
<accession>A0A0A9YF51</accession>
<gene>
    <name evidence="2" type="ORF">CM83_33923</name>
</gene>
<evidence type="ECO:0000313" key="2">
    <source>
        <dbReference type="EMBL" id="JAG31687.1"/>
    </source>
</evidence>
<feature type="compositionally biased region" description="Low complexity" evidence="1">
    <location>
        <begin position="105"/>
        <end position="142"/>
    </location>
</feature>
<dbReference type="EMBL" id="GBHO01011917">
    <property type="protein sequence ID" value="JAG31687.1"/>
    <property type="molecule type" value="Transcribed_RNA"/>
</dbReference>
<reference evidence="2" key="1">
    <citation type="journal article" date="2014" name="PLoS ONE">
        <title>Transcriptome-Based Identification of ABC Transporters in the Western Tarnished Plant Bug Lygus hesperus.</title>
        <authorList>
            <person name="Hull J.J."/>
            <person name="Chaney K."/>
            <person name="Geib S.M."/>
            <person name="Fabrick J.A."/>
            <person name="Brent C.S."/>
            <person name="Walsh D."/>
            <person name="Lavine L.C."/>
        </authorList>
    </citation>
    <scope>NUCLEOTIDE SEQUENCE</scope>
</reference>
<dbReference type="AlphaFoldDB" id="A0A0A9YF51"/>
<reference evidence="2" key="2">
    <citation type="submission" date="2014-07" db="EMBL/GenBank/DDBJ databases">
        <authorList>
            <person name="Hull J."/>
        </authorList>
    </citation>
    <scope>NUCLEOTIDE SEQUENCE</scope>
</reference>
<feature type="compositionally biased region" description="Low complexity" evidence="1">
    <location>
        <begin position="58"/>
        <end position="82"/>
    </location>
</feature>
<feature type="region of interest" description="Disordered" evidence="1">
    <location>
        <begin position="1"/>
        <end position="142"/>
    </location>
</feature>
<evidence type="ECO:0000256" key="1">
    <source>
        <dbReference type="SAM" id="MobiDB-lite"/>
    </source>
</evidence>
<feature type="non-terminal residue" evidence="2">
    <location>
        <position position="1"/>
    </location>
</feature>
<protein>
    <submittedName>
        <fullName evidence="2">Uncharacterized protein</fullName>
    </submittedName>
</protein>
<proteinExistence type="predicted"/>
<feature type="region of interest" description="Disordered" evidence="1">
    <location>
        <begin position="184"/>
        <end position="227"/>
    </location>
</feature>